<comment type="catalytic activity">
    <reaction evidence="8">
        <text>[DNA-directed RNA polymerase] + ATP = phospho-[DNA-directed RNA polymerase] + ADP + H(+)</text>
        <dbReference type="Rhea" id="RHEA:10216"/>
        <dbReference type="Rhea" id="RHEA-COMP:11321"/>
        <dbReference type="Rhea" id="RHEA-COMP:11322"/>
        <dbReference type="ChEBI" id="CHEBI:15378"/>
        <dbReference type="ChEBI" id="CHEBI:30616"/>
        <dbReference type="ChEBI" id="CHEBI:43176"/>
        <dbReference type="ChEBI" id="CHEBI:68546"/>
        <dbReference type="ChEBI" id="CHEBI:456216"/>
        <dbReference type="EC" id="2.7.11.23"/>
    </reaction>
</comment>
<evidence type="ECO:0000256" key="8">
    <source>
        <dbReference type="ARBA" id="ARBA00049280"/>
    </source>
</evidence>
<dbReference type="PROSITE" id="PS00107">
    <property type="entry name" value="PROTEIN_KINASE_ATP"/>
    <property type="match status" value="1"/>
</dbReference>
<feature type="binding site" evidence="9">
    <location>
        <position position="72"/>
    </location>
    <ligand>
        <name>ATP</name>
        <dbReference type="ChEBI" id="CHEBI:30616"/>
    </ligand>
</feature>
<dbReference type="InterPro" id="IPR008271">
    <property type="entry name" value="Ser/Thr_kinase_AS"/>
</dbReference>
<dbReference type="GO" id="GO:0005634">
    <property type="term" value="C:nucleus"/>
    <property type="evidence" value="ECO:0007669"/>
    <property type="project" value="TreeGrafter"/>
</dbReference>
<comment type="similarity">
    <text evidence="1">Belongs to the protein kinase superfamily. CMGC Ser/Thr protein kinase family. CDC2/CDKX subfamily.</text>
</comment>
<evidence type="ECO:0000256" key="7">
    <source>
        <dbReference type="ARBA" id="ARBA00022840"/>
    </source>
</evidence>
<protein>
    <recommendedName>
        <fullName evidence="2">[RNA-polymerase]-subunit kinase</fullName>
        <ecNumber evidence="2">2.7.11.23</ecNumber>
    </recommendedName>
</protein>
<dbReference type="GO" id="GO:0005524">
    <property type="term" value="F:ATP binding"/>
    <property type="evidence" value="ECO:0007669"/>
    <property type="project" value="UniProtKB-UniRule"/>
</dbReference>
<keyword evidence="5 9" id="KW-0547">Nucleotide-binding</keyword>
<dbReference type="Gene3D" id="1.10.510.10">
    <property type="entry name" value="Transferase(Phosphotransferase) domain 1"/>
    <property type="match status" value="1"/>
</dbReference>
<evidence type="ECO:0000256" key="6">
    <source>
        <dbReference type="ARBA" id="ARBA00022777"/>
    </source>
</evidence>
<dbReference type="SUPFAM" id="SSF56112">
    <property type="entry name" value="Protein kinase-like (PK-like)"/>
    <property type="match status" value="1"/>
</dbReference>
<evidence type="ECO:0000256" key="1">
    <source>
        <dbReference type="ARBA" id="ARBA00006485"/>
    </source>
</evidence>
<keyword evidence="4" id="KW-0808">Transferase</keyword>
<dbReference type="Gene3D" id="3.30.200.20">
    <property type="entry name" value="Phosphorylase Kinase, domain 1"/>
    <property type="match status" value="1"/>
</dbReference>
<dbReference type="Pfam" id="PF00069">
    <property type="entry name" value="Pkinase"/>
    <property type="match status" value="1"/>
</dbReference>
<dbReference type="InterPro" id="IPR000719">
    <property type="entry name" value="Prot_kinase_dom"/>
</dbReference>
<keyword evidence="7 9" id="KW-0067">ATP-binding</keyword>
<dbReference type="InterPro" id="IPR011009">
    <property type="entry name" value="Kinase-like_dom_sf"/>
</dbReference>
<accession>A0AAD8RMT7</accession>
<dbReference type="EC" id="2.7.11.23" evidence="2"/>
<proteinExistence type="inferred from homology"/>
<dbReference type="InterPro" id="IPR017441">
    <property type="entry name" value="Protein_kinase_ATP_BS"/>
</dbReference>
<evidence type="ECO:0000313" key="13">
    <source>
        <dbReference type="Proteomes" id="UP001231189"/>
    </source>
</evidence>
<dbReference type="PANTHER" id="PTHR24056:SF569">
    <property type="entry name" value="PROTEIN KINASE DOMAIN-CONTAINING PROTEIN"/>
    <property type="match status" value="1"/>
</dbReference>
<dbReference type="PANTHER" id="PTHR24056">
    <property type="entry name" value="CELL DIVISION PROTEIN KINASE"/>
    <property type="match status" value="1"/>
</dbReference>
<evidence type="ECO:0000256" key="5">
    <source>
        <dbReference type="ARBA" id="ARBA00022741"/>
    </source>
</evidence>
<evidence type="ECO:0000256" key="3">
    <source>
        <dbReference type="ARBA" id="ARBA00022553"/>
    </source>
</evidence>
<keyword evidence="6" id="KW-0418">Kinase</keyword>
<evidence type="ECO:0000256" key="9">
    <source>
        <dbReference type="PROSITE-ProRule" id="PRU10141"/>
    </source>
</evidence>
<feature type="domain" description="Protein kinase" evidence="11">
    <location>
        <begin position="43"/>
        <end position="370"/>
    </location>
</feature>
<dbReference type="PROSITE" id="PS50011">
    <property type="entry name" value="PROTEIN_KINASE_DOM"/>
    <property type="match status" value="1"/>
</dbReference>
<keyword evidence="10" id="KW-0723">Serine/threonine-protein kinase</keyword>
<evidence type="ECO:0000256" key="10">
    <source>
        <dbReference type="RuleBase" id="RU000304"/>
    </source>
</evidence>
<dbReference type="InterPro" id="IPR050108">
    <property type="entry name" value="CDK"/>
</dbReference>
<sequence>MGGHAVKKRRVVVAKRTGPGRSATKKPAVIKKPAAYATTSDYEEEKTCLGEGAFGVVFKAHHRATGQTVAIKHLSSPPPEVASDAPDPSEQLLREARFLEACNGDPHVVGFHCVVRDPDTIELGLVMEYVPGQSLRDILEDQRNGTAPPFPEATVRAFMRQLLTGAKGMQERSIVHRDVKPANVLVAEGAEVLKICDFGLAISTSDPTPHGEVGTVLYTAPELLLGKPDTDSLADTWSLGCIMAELVDGEILLLRAQRMCDEGLAYLWSIFWLLGTPDDVTWPGFASLPRAAEMPPRAEPTGVRLISHRAPNFDGPALMPPLKPGQRSRLRELYPEWTLSDEGFEVMSGLLTCNPEKRLTAAEALKLPWFAEDDEDYMTRSYC</sequence>
<dbReference type="Proteomes" id="UP001231189">
    <property type="component" value="Unassembled WGS sequence"/>
</dbReference>
<keyword evidence="13" id="KW-1185">Reference proteome</keyword>
<dbReference type="GO" id="GO:0008353">
    <property type="term" value="F:RNA polymerase II CTD heptapeptide repeat kinase activity"/>
    <property type="evidence" value="ECO:0007669"/>
    <property type="project" value="UniProtKB-EC"/>
</dbReference>
<evidence type="ECO:0000256" key="2">
    <source>
        <dbReference type="ARBA" id="ARBA00012409"/>
    </source>
</evidence>
<dbReference type="GO" id="GO:0007346">
    <property type="term" value="P:regulation of mitotic cell cycle"/>
    <property type="evidence" value="ECO:0007669"/>
    <property type="project" value="TreeGrafter"/>
</dbReference>
<organism evidence="12 13">
    <name type="scientific">Lolium multiflorum</name>
    <name type="common">Italian ryegrass</name>
    <name type="synonym">Lolium perenne subsp. multiflorum</name>
    <dbReference type="NCBI Taxonomy" id="4521"/>
    <lineage>
        <taxon>Eukaryota</taxon>
        <taxon>Viridiplantae</taxon>
        <taxon>Streptophyta</taxon>
        <taxon>Embryophyta</taxon>
        <taxon>Tracheophyta</taxon>
        <taxon>Spermatophyta</taxon>
        <taxon>Magnoliopsida</taxon>
        <taxon>Liliopsida</taxon>
        <taxon>Poales</taxon>
        <taxon>Poaceae</taxon>
        <taxon>BOP clade</taxon>
        <taxon>Pooideae</taxon>
        <taxon>Poodae</taxon>
        <taxon>Poeae</taxon>
        <taxon>Poeae Chloroplast Group 2 (Poeae type)</taxon>
        <taxon>Loliodinae</taxon>
        <taxon>Loliinae</taxon>
        <taxon>Lolium</taxon>
    </lineage>
</organism>
<evidence type="ECO:0000259" key="11">
    <source>
        <dbReference type="PROSITE" id="PS50011"/>
    </source>
</evidence>
<name>A0AAD8RMT7_LOLMU</name>
<dbReference type="EMBL" id="JAUUTY010000005">
    <property type="protein sequence ID" value="KAK1627502.1"/>
    <property type="molecule type" value="Genomic_DNA"/>
</dbReference>
<dbReference type="AlphaFoldDB" id="A0AAD8RMT7"/>
<dbReference type="PROSITE" id="PS00108">
    <property type="entry name" value="PROTEIN_KINASE_ST"/>
    <property type="match status" value="1"/>
</dbReference>
<evidence type="ECO:0000256" key="4">
    <source>
        <dbReference type="ARBA" id="ARBA00022679"/>
    </source>
</evidence>
<dbReference type="SMART" id="SM00220">
    <property type="entry name" value="S_TKc"/>
    <property type="match status" value="1"/>
</dbReference>
<reference evidence="12" key="1">
    <citation type="submission" date="2023-07" db="EMBL/GenBank/DDBJ databases">
        <title>A chromosome-level genome assembly of Lolium multiflorum.</title>
        <authorList>
            <person name="Chen Y."/>
            <person name="Copetti D."/>
            <person name="Kolliker R."/>
            <person name="Studer B."/>
        </authorList>
    </citation>
    <scope>NUCLEOTIDE SEQUENCE</scope>
    <source>
        <strain evidence="12">02402/16</strain>
        <tissue evidence="12">Leaf</tissue>
    </source>
</reference>
<evidence type="ECO:0000313" key="12">
    <source>
        <dbReference type="EMBL" id="KAK1627502.1"/>
    </source>
</evidence>
<keyword evidence="3" id="KW-0597">Phosphoprotein</keyword>
<comment type="caution">
    <text evidence="12">The sequence shown here is derived from an EMBL/GenBank/DDBJ whole genome shotgun (WGS) entry which is preliminary data.</text>
</comment>
<gene>
    <name evidence="12" type="ORF">QYE76_001817</name>
</gene>